<evidence type="ECO:0000313" key="2">
    <source>
        <dbReference type="EMBL" id="RXN38206.1"/>
    </source>
</evidence>
<evidence type="ECO:0000256" key="1">
    <source>
        <dbReference type="SAM" id="Coils"/>
    </source>
</evidence>
<gene>
    <name evidence="2" type="ORF">ROHU_001333</name>
</gene>
<evidence type="ECO:0000313" key="3">
    <source>
        <dbReference type="Proteomes" id="UP000290572"/>
    </source>
</evidence>
<sequence length="69" mass="7950">MCDLQRRLEELQEQSRAVEEQLEMEELEEPVLRACDSAQLRLMGRALEDMIGSEHRAQISVSPPADIIR</sequence>
<keyword evidence="1" id="KW-0175">Coiled coil</keyword>
<dbReference type="AlphaFoldDB" id="A0A498P2R9"/>
<dbReference type="STRING" id="84645.A0A498P2R9"/>
<comment type="caution">
    <text evidence="2">The sequence shown here is derived from an EMBL/GenBank/DDBJ whole genome shotgun (WGS) entry which is preliminary data.</text>
</comment>
<organism evidence="2 3">
    <name type="scientific">Labeo rohita</name>
    <name type="common">Indian major carp</name>
    <name type="synonym">Cyprinus rohita</name>
    <dbReference type="NCBI Taxonomy" id="84645"/>
    <lineage>
        <taxon>Eukaryota</taxon>
        <taxon>Metazoa</taxon>
        <taxon>Chordata</taxon>
        <taxon>Craniata</taxon>
        <taxon>Vertebrata</taxon>
        <taxon>Euteleostomi</taxon>
        <taxon>Actinopterygii</taxon>
        <taxon>Neopterygii</taxon>
        <taxon>Teleostei</taxon>
        <taxon>Ostariophysi</taxon>
        <taxon>Cypriniformes</taxon>
        <taxon>Cyprinidae</taxon>
        <taxon>Labeoninae</taxon>
        <taxon>Labeonini</taxon>
        <taxon>Labeo</taxon>
    </lineage>
</organism>
<dbReference type="EMBL" id="QBIY01005045">
    <property type="protein sequence ID" value="RXN38206.1"/>
    <property type="molecule type" value="Genomic_DNA"/>
</dbReference>
<dbReference type="Proteomes" id="UP000290572">
    <property type="component" value="Unassembled WGS sequence"/>
</dbReference>
<name>A0A498P2R9_LABRO</name>
<protein>
    <submittedName>
        <fullName evidence="2">Disrupted in schizophrenia 1-like protein</fullName>
    </submittedName>
</protein>
<accession>A0A498P2R9</accession>
<reference evidence="2 3" key="1">
    <citation type="submission" date="2018-03" db="EMBL/GenBank/DDBJ databases">
        <title>Draft genome sequence of Rohu Carp (Labeo rohita).</title>
        <authorList>
            <person name="Das P."/>
            <person name="Kushwaha B."/>
            <person name="Joshi C.G."/>
            <person name="Kumar D."/>
            <person name="Nagpure N.S."/>
            <person name="Sahoo L."/>
            <person name="Das S.P."/>
            <person name="Bit A."/>
            <person name="Patnaik S."/>
            <person name="Meher P.K."/>
            <person name="Jayasankar P."/>
            <person name="Koringa P.G."/>
            <person name="Patel N.V."/>
            <person name="Hinsu A.T."/>
            <person name="Kumar R."/>
            <person name="Pandey M."/>
            <person name="Agarwal S."/>
            <person name="Srivastava S."/>
            <person name="Singh M."/>
            <person name="Iquebal M.A."/>
            <person name="Jaiswal S."/>
            <person name="Angadi U.B."/>
            <person name="Kumar N."/>
            <person name="Raza M."/>
            <person name="Shah T.M."/>
            <person name="Rai A."/>
            <person name="Jena J.K."/>
        </authorList>
    </citation>
    <scope>NUCLEOTIDE SEQUENCE [LARGE SCALE GENOMIC DNA]</scope>
    <source>
        <strain evidence="2">DASCIFA01</strain>
        <tissue evidence="2">Testis</tissue>
    </source>
</reference>
<proteinExistence type="predicted"/>
<keyword evidence="3" id="KW-1185">Reference proteome</keyword>
<feature type="coiled-coil region" evidence="1">
    <location>
        <begin position="1"/>
        <end position="28"/>
    </location>
</feature>